<dbReference type="InterPro" id="IPR023358">
    <property type="entry name" value="Peptidase_M18_dom2"/>
</dbReference>
<evidence type="ECO:0000256" key="1">
    <source>
        <dbReference type="ARBA" id="ARBA00001947"/>
    </source>
</evidence>
<dbReference type="SUPFAM" id="SSF101821">
    <property type="entry name" value="Aminopeptidase/glucanase lid domain"/>
    <property type="match status" value="1"/>
</dbReference>
<evidence type="ECO:0000256" key="7">
    <source>
        <dbReference type="ARBA" id="ARBA00022833"/>
    </source>
</evidence>
<evidence type="ECO:0000256" key="5">
    <source>
        <dbReference type="ARBA" id="ARBA00022723"/>
    </source>
</evidence>
<dbReference type="Pfam" id="PF02127">
    <property type="entry name" value="Peptidase_M18"/>
    <property type="match status" value="1"/>
</dbReference>
<keyword evidence="7 9" id="KW-0862">Zinc</keyword>
<dbReference type="PANTHER" id="PTHR28570">
    <property type="entry name" value="ASPARTYL AMINOPEPTIDASE"/>
    <property type="match status" value="1"/>
</dbReference>
<accession>A0A3S9PUB2</accession>
<evidence type="ECO:0000256" key="3">
    <source>
        <dbReference type="ARBA" id="ARBA00022438"/>
    </source>
</evidence>
<dbReference type="AlphaFoldDB" id="A0A3S9PUB2"/>
<dbReference type="KEGG" id="flh:EJ997_00105"/>
<name>A0A3S9PUB2_9ACTO</name>
<dbReference type="OrthoDB" id="5288740at2"/>
<keyword evidence="12" id="KW-1185">Reference proteome</keyword>
<dbReference type="GO" id="GO:0005737">
    <property type="term" value="C:cytoplasm"/>
    <property type="evidence" value="ECO:0007669"/>
    <property type="project" value="UniProtKB-ARBA"/>
</dbReference>
<evidence type="ECO:0000313" key="11">
    <source>
        <dbReference type="EMBL" id="AZQ75960.1"/>
    </source>
</evidence>
<evidence type="ECO:0000256" key="6">
    <source>
        <dbReference type="ARBA" id="ARBA00022801"/>
    </source>
</evidence>
<proteinExistence type="inferred from homology"/>
<dbReference type="InterPro" id="IPR001948">
    <property type="entry name" value="Peptidase_M18"/>
</dbReference>
<keyword evidence="3 9" id="KW-0031">Aminopeptidase</keyword>
<dbReference type="PANTHER" id="PTHR28570:SF3">
    <property type="entry name" value="ASPARTYL AMINOPEPTIDASE"/>
    <property type="match status" value="1"/>
</dbReference>
<organism evidence="11 12">
    <name type="scientific">Flaviflexus ciconiae</name>
    <dbReference type="NCBI Taxonomy" id="2496867"/>
    <lineage>
        <taxon>Bacteria</taxon>
        <taxon>Bacillati</taxon>
        <taxon>Actinomycetota</taxon>
        <taxon>Actinomycetes</taxon>
        <taxon>Actinomycetales</taxon>
        <taxon>Actinomycetaceae</taxon>
        <taxon>Flaviflexus</taxon>
    </lineage>
</organism>
<dbReference type="EMBL" id="CP034593">
    <property type="protein sequence ID" value="AZQ75960.1"/>
    <property type="molecule type" value="Genomic_DNA"/>
</dbReference>
<dbReference type="GO" id="GO:0006508">
    <property type="term" value="P:proteolysis"/>
    <property type="evidence" value="ECO:0007669"/>
    <property type="project" value="UniProtKB-KW"/>
</dbReference>
<keyword evidence="4 9" id="KW-0645">Protease</keyword>
<keyword evidence="5 9" id="KW-0479">Metal-binding</keyword>
<dbReference type="Proteomes" id="UP000280344">
    <property type="component" value="Chromosome"/>
</dbReference>
<evidence type="ECO:0000313" key="12">
    <source>
        <dbReference type="Proteomes" id="UP000280344"/>
    </source>
</evidence>
<gene>
    <name evidence="11" type="ORF">EJ997_00105</name>
</gene>
<dbReference type="GO" id="GO:0008270">
    <property type="term" value="F:zinc ion binding"/>
    <property type="evidence" value="ECO:0007669"/>
    <property type="project" value="InterPro"/>
</dbReference>
<dbReference type="Gene3D" id="2.30.250.10">
    <property type="entry name" value="Aminopeptidase i, Domain 2"/>
    <property type="match status" value="1"/>
</dbReference>
<comment type="cofactor">
    <cofactor evidence="1 10">
        <name>Zn(2+)</name>
        <dbReference type="ChEBI" id="CHEBI:29105"/>
    </cofactor>
</comment>
<dbReference type="GO" id="GO:0008237">
    <property type="term" value="F:metallopeptidase activity"/>
    <property type="evidence" value="ECO:0007669"/>
    <property type="project" value="UniProtKB-KW"/>
</dbReference>
<dbReference type="PRINTS" id="PR00932">
    <property type="entry name" value="AMINO1PTASE"/>
</dbReference>
<evidence type="ECO:0000256" key="10">
    <source>
        <dbReference type="RuleBase" id="RU004387"/>
    </source>
</evidence>
<evidence type="ECO:0000256" key="2">
    <source>
        <dbReference type="ARBA" id="ARBA00008290"/>
    </source>
</evidence>
<evidence type="ECO:0000256" key="8">
    <source>
        <dbReference type="ARBA" id="ARBA00023049"/>
    </source>
</evidence>
<keyword evidence="6 9" id="KW-0378">Hydrolase</keyword>
<dbReference type="GO" id="GO:0004177">
    <property type="term" value="F:aminopeptidase activity"/>
    <property type="evidence" value="ECO:0007669"/>
    <property type="project" value="UniProtKB-KW"/>
</dbReference>
<dbReference type="SUPFAM" id="SSF53187">
    <property type="entry name" value="Zn-dependent exopeptidases"/>
    <property type="match status" value="1"/>
</dbReference>
<reference evidence="11 12" key="1">
    <citation type="submission" date="2018-12" db="EMBL/GenBank/DDBJ databases">
        <title>Complete genome sequence of Flaviflexus sp. H23T48.</title>
        <authorList>
            <person name="Bae J.-W."/>
            <person name="Lee J.-Y."/>
        </authorList>
    </citation>
    <scope>NUCLEOTIDE SEQUENCE [LARGE SCALE GENOMIC DNA]</scope>
    <source>
        <strain evidence="11 12">H23T48</strain>
    </source>
</reference>
<comment type="similarity">
    <text evidence="2 9">Belongs to the peptidase M18 family.</text>
</comment>
<evidence type="ECO:0000256" key="4">
    <source>
        <dbReference type="ARBA" id="ARBA00022670"/>
    </source>
</evidence>
<evidence type="ECO:0000256" key="9">
    <source>
        <dbReference type="RuleBase" id="RU004386"/>
    </source>
</evidence>
<dbReference type="RefSeq" id="WP_126702770.1">
    <property type="nucleotide sequence ID" value="NZ_CP034593.1"/>
</dbReference>
<sequence length="417" mass="44838">MNAVTHSEDFASFISASPSSFHAAREVAARLEEAGFHRQEEEEPWDASRGGHVMVRDGAVMVWWVPEEVKEVRFSIVGVHTDSPTFKVKPNPQADVEGYGQVNAETYGGLLGNSWLNRDLGLAGRVFTESGEHLVKTDPIMVIPQLAIHLDRSAREGVTLNSQNHLHPIFSVSGGSLVDILKTDAGTDEDIVGFDLVAYDSQGPARIGPDREFFASGRQDNLLSVHAALAAMEKVSATTGSVAVLAAFDHEEIGSRTNTGAAGPILETVLRRTAGALGLSTEDEVQRAFARSACLSADCGHAVHPNYGEKHDPSHRPVLGQGPLLKHNANQAYMTDGWGTALWNRVCHHAGIASQDFVSRNDVPCGSTIGPLTATRLGIRTIDVGAPLLSMHSARELSHIDDVYAMSQAIASFWEIA</sequence>
<keyword evidence="8 9" id="KW-0482">Metalloprotease</keyword>
<dbReference type="EC" id="3.4.11.-" evidence="10"/>
<dbReference type="Gene3D" id="3.40.630.10">
    <property type="entry name" value="Zn peptidases"/>
    <property type="match status" value="1"/>
</dbReference>
<dbReference type="NCBIfam" id="NF002759">
    <property type="entry name" value="PRK02813.1"/>
    <property type="match status" value="1"/>
</dbReference>
<protein>
    <recommendedName>
        <fullName evidence="10">M18 family aminopeptidase</fullName>
        <ecNumber evidence="10">3.4.11.-</ecNumber>
    </recommendedName>
</protein>